<proteinExistence type="predicted"/>
<keyword evidence="1" id="KW-1133">Transmembrane helix</keyword>
<dbReference type="KEGG" id="eri:EEI45_06040"/>
<gene>
    <name evidence="2" type="ORF">EEI45_06040</name>
</gene>
<accession>A0A3Q8S2W2</accession>
<organism evidence="2 3">
    <name type="scientific">Erysipelothrix piscisicarius</name>
    <dbReference type="NCBI Taxonomy" id="2485784"/>
    <lineage>
        <taxon>Bacteria</taxon>
        <taxon>Bacillati</taxon>
        <taxon>Bacillota</taxon>
        <taxon>Erysipelotrichia</taxon>
        <taxon>Erysipelotrichales</taxon>
        <taxon>Erysipelotrichaceae</taxon>
        <taxon>Erysipelothrix</taxon>
    </lineage>
</organism>
<name>A0A3Q8S2W2_9FIRM</name>
<evidence type="ECO:0000256" key="1">
    <source>
        <dbReference type="SAM" id="Phobius"/>
    </source>
</evidence>
<dbReference type="Proteomes" id="UP000278804">
    <property type="component" value="Chromosome"/>
</dbReference>
<evidence type="ECO:0000313" key="3">
    <source>
        <dbReference type="Proteomes" id="UP000278804"/>
    </source>
</evidence>
<sequence length="181" mass="21339">MNQNKRIRYVFLVSVCICVMSFIVFKNNYAFVVLKSESIPFQAFTKTIQVVRKNTVFELPKKHLFDAEQAVLFKGWSFDNHAISENRIRVNKDMTVYAVCKKVTYDEVVEYVEIPFKTIYIDPNKIDMMHPVSGENGIMEIRTRIIYHDDVIVKTEKPRKFVKESPIDEIKHINLQNSRQQ</sequence>
<dbReference type="AlphaFoldDB" id="A0A3Q8S2W2"/>
<reference evidence="2 3" key="1">
    <citation type="journal article" date="2020" name="Int. J. Syst. Evol. Microbiol.">
        <title>Description of Erysipelothrix piscisicarius sp. nov., an emergent fish pathogen, and assessment of virulence using a tiger barb (Puntigrus tetrazona) infection model.</title>
        <authorList>
            <person name="Pomaranski E.K."/>
            <person name="Griffin M.J."/>
            <person name="Camus A.C."/>
            <person name="Armwood A.R."/>
            <person name="Shelley J."/>
            <person name="Waldbieser G.C."/>
            <person name="LaFrentz B.R."/>
            <person name="Garcia J.C."/>
            <person name="Yanong R."/>
            <person name="Soto E."/>
        </authorList>
    </citation>
    <scope>NUCLEOTIDE SEQUENCE [LARGE SCALE GENOMIC DNA]</scope>
    <source>
        <strain evidence="2 3">15TAL0474</strain>
    </source>
</reference>
<protein>
    <submittedName>
        <fullName evidence="2">Uncharacterized protein</fullName>
    </submittedName>
</protein>
<keyword evidence="1" id="KW-0812">Transmembrane</keyword>
<keyword evidence="1" id="KW-0472">Membrane</keyword>
<feature type="transmembrane region" description="Helical" evidence="1">
    <location>
        <begin position="7"/>
        <end position="25"/>
    </location>
</feature>
<keyword evidence="3" id="KW-1185">Reference proteome</keyword>
<dbReference type="EMBL" id="CP034234">
    <property type="protein sequence ID" value="AZK44361.1"/>
    <property type="molecule type" value="Genomic_DNA"/>
</dbReference>
<evidence type="ECO:0000313" key="2">
    <source>
        <dbReference type="EMBL" id="AZK44361.1"/>
    </source>
</evidence>
<dbReference type="RefSeq" id="WP_125164535.1">
    <property type="nucleotide sequence ID" value="NZ_CP034234.1"/>
</dbReference>